<dbReference type="AlphaFoldDB" id="A0AAE9CTZ2"/>
<gene>
    <name evidence="1" type="ORF">L3Y34_010770</name>
</gene>
<reference evidence="1 2" key="1">
    <citation type="submission" date="2022-05" db="EMBL/GenBank/DDBJ databases">
        <title>Chromosome-level reference genomes for two strains of Caenorhabditis briggsae: an improved platform for comparative genomics.</title>
        <authorList>
            <person name="Stevens L."/>
            <person name="Andersen E.C."/>
        </authorList>
    </citation>
    <scope>NUCLEOTIDE SEQUENCE [LARGE SCALE GENOMIC DNA]</scope>
    <source>
        <strain evidence="1">QX1410_ONT</strain>
        <tissue evidence="1">Whole-organism</tissue>
    </source>
</reference>
<accession>A0AAE9CTZ2</accession>
<organism evidence="1 2">
    <name type="scientific">Caenorhabditis briggsae</name>
    <dbReference type="NCBI Taxonomy" id="6238"/>
    <lineage>
        <taxon>Eukaryota</taxon>
        <taxon>Metazoa</taxon>
        <taxon>Ecdysozoa</taxon>
        <taxon>Nematoda</taxon>
        <taxon>Chromadorea</taxon>
        <taxon>Rhabditida</taxon>
        <taxon>Rhabditina</taxon>
        <taxon>Rhabditomorpha</taxon>
        <taxon>Rhabditoidea</taxon>
        <taxon>Rhabditidae</taxon>
        <taxon>Peloderinae</taxon>
        <taxon>Caenorhabditis</taxon>
    </lineage>
</organism>
<evidence type="ECO:0000313" key="1">
    <source>
        <dbReference type="EMBL" id="ULT80420.1"/>
    </source>
</evidence>
<proteinExistence type="predicted"/>
<dbReference type="Proteomes" id="UP000827892">
    <property type="component" value="Chromosome X"/>
</dbReference>
<evidence type="ECO:0000313" key="2">
    <source>
        <dbReference type="Proteomes" id="UP000827892"/>
    </source>
</evidence>
<sequence>MVRWFNQHINTLCFPESHQPSNNCFIVSKTFHVTFFQRISELCQVIEIGESRIETSRQPVTKTDRHIDEKTRMPNTEILSQVFKCRILGFEADYSVGIWVT</sequence>
<name>A0AAE9CTZ2_CAEBR</name>
<dbReference type="EMBL" id="CP090896">
    <property type="protein sequence ID" value="ULT80420.1"/>
    <property type="molecule type" value="Genomic_DNA"/>
</dbReference>
<protein>
    <submittedName>
        <fullName evidence="1">Uncharacterized protein</fullName>
    </submittedName>
</protein>